<dbReference type="Proteomes" id="UP000318741">
    <property type="component" value="Chromosome"/>
</dbReference>
<reference evidence="1 2" key="1">
    <citation type="submission" date="2019-02" db="EMBL/GenBank/DDBJ databases">
        <title>Deep-cultivation of Planctomycetes and their phenomic and genomic characterization uncovers novel biology.</title>
        <authorList>
            <person name="Wiegand S."/>
            <person name="Jogler M."/>
            <person name="Boedeker C."/>
            <person name="Pinto D."/>
            <person name="Vollmers J."/>
            <person name="Rivas-Marin E."/>
            <person name="Kohn T."/>
            <person name="Peeters S.H."/>
            <person name="Heuer A."/>
            <person name="Rast P."/>
            <person name="Oberbeckmann S."/>
            <person name="Bunk B."/>
            <person name="Jeske O."/>
            <person name="Meyerdierks A."/>
            <person name="Storesund J.E."/>
            <person name="Kallscheuer N."/>
            <person name="Luecker S."/>
            <person name="Lage O.M."/>
            <person name="Pohl T."/>
            <person name="Merkel B.J."/>
            <person name="Hornburger P."/>
            <person name="Mueller R.-W."/>
            <person name="Bruemmer F."/>
            <person name="Labrenz M."/>
            <person name="Spormann A.M."/>
            <person name="Op den Camp H."/>
            <person name="Overmann J."/>
            <person name="Amann R."/>
            <person name="Jetten M.S.M."/>
            <person name="Mascher T."/>
            <person name="Medema M.H."/>
            <person name="Devos D.P."/>
            <person name="Kaster A.-K."/>
            <person name="Ovreas L."/>
            <person name="Rohde M."/>
            <person name="Galperin M.Y."/>
            <person name="Jogler C."/>
        </authorList>
    </citation>
    <scope>NUCLEOTIDE SEQUENCE [LARGE SCALE GENOMIC DNA]</scope>
    <source>
        <strain evidence="1 2">CA12</strain>
    </source>
</reference>
<dbReference type="KEGG" id="acaf:CA12_11180"/>
<name>A0A517P6N3_9PLAN</name>
<organism evidence="1 2">
    <name type="scientific">Alienimonas californiensis</name>
    <dbReference type="NCBI Taxonomy" id="2527989"/>
    <lineage>
        <taxon>Bacteria</taxon>
        <taxon>Pseudomonadati</taxon>
        <taxon>Planctomycetota</taxon>
        <taxon>Planctomycetia</taxon>
        <taxon>Planctomycetales</taxon>
        <taxon>Planctomycetaceae</taxon>
        <taxon>Alienimonas</taxon>
    </lineage>
</organism>
<dbReference type="AlphaFoldDB" id="A0A517P6N3"/>
<dbReference type="RefSeq" id="WP_145357877.1">
    <property type="nucleotide sequence ID" value="NZ_CP036265.1"/>
</dbReference>
<evidence type="ECO:0000313" key="1">
    <source>
        <dbReference type="EMBL" id="QDT15038.1"/>
    </source>
</evidence>
<sequence>MSALSAPYAPCFVTPDGVLTPARRRRRGVLRLVRCVDLADVRKWTHPPAGAEQPPPQAELRIAKVVRQLPGADPTAEVRQAVRDWGMAVLTDAPGRPALLVEPLSDLAYDRFAHSSVVPPGAAGCALPTKSVVHSAPPPSTGSANPALLSGGVQDGEISDIPIVRRLSPQQKVPPVFFPALIFSARQAVLCTEADGAPARPRATAEAALARAVEVRGTEDRYTVAAAVTVAADGLDPADELTWTDALRLAPRRLGPPVAPGRPDALEGACESLGLFTVGGFGNRPDRLLTVLRPALTQDPAGETP</sequence>
<dbReference type="EMBL" id="CP036265">
    <property type="protein sequence ID" value="QDT15038.1"/>
    <property type="molecule type" value="Genomic_DNA"/>
</dbReference>
<evidence type="ECO:0000313" key="2">
    <source>
        <dbReference type="Proteomes" id="UP000318741"/>
    </source>
</evidence>
<accession>A0A517P6N3</accession>
<gene>
    <name evidence="1" type="ORF">CA12_11180</name>
</gene>
<proteinExistence type="predicted"/>
<protein>
    <submittedName>
        <fullName evidence="1">Uncharacterized protein</fullName>
    </submittedName>
</protein>
<keyword evidence="2" id="KW-1185">Reference proteome</keyword>